<name>A0A5A5TJ06_9CHLR</name>
<dbReference type="InterPro" id="IPR036397">
    <property type="entry name" value="RNaseH_sf"/>
</dbReference>
<keyword evidence="5" id="KW-1185">Reference proteome</keyword>
<sequence length="272" mass="31846">MLEVSENGYYNWRKRGKSQRKQNDEQLTARIEDAYHQNRGHSGSPRIHAELKEQGIHCGKKRIARLMREQQLSARKKKRKPRTTNSNHDVPVAPNLLKRDFAADAPDKKWMFDFTYLETREGWLYLAGVIDAYSRKIVGWSMSEQHDAELVHAALQMALLQRQPGAELIHHSDRGSEYASSRYQMLLHEHHIQMSMSKKGDGYDNAMIESFWATLKKECARDVIFPSRNEAKTAVFEHIEIYYNRKRRHSSLGYLSPNHYEKRMIGIQNDFS</sequence>
<dbReference type="Pfam" id="PF13333">
    <property type="entry name" value="rve_2"/>
    <property type="match status" value="1"/>
</dbReference>
<accession>A0A5A5TJ06</accession>
<dbReference type="InterPro" id="IPR012337">
    <property type="entry name" value="RNaseH-like_sf"/>
</dbReference>
<dbReference type="AlphaFoldDB" id="A0A5A5TJ06"/>
<dbReference type="PANTHER" id="PTHR46889">
    <property type="entry name" value="TRANSPOSASE INSF FOR INSERTION SEQUENCE IS3B-RELATED"/>
    <property type="match status" value="1"/>
</dbReference>
<proteinExistence type="predicted"/>
<dbReference type="GO" id="GO:0003676">
    <property type="term" value="F:nucleic acid binding"/>
    <property type="evidence" value="ECO:0007669"/>
    <property type="project" value="InterPro"/>
</dbReference>
<comment type="function">
    <text evidence="1">Involved in the transposition of the insertion sequence.</text>
</comment>
<dbReference type="SUPFAM" id="SSF53098">
    <property type="entry name" value="Ribonuclease H-like"/>
    <property type="match status" value="1"/>
</dbReference>
<dbReference type="Pfam" id="PF00665">
    <property type="entry name" value="rve"/>
    <property type="match status" value="1"/>
</dbReference>
<dbReference type="PROSITE" id="PS50994">
    <property type="entry name" value="INTEGRASE"/>
    <property type="match status" value="1"/>
</dbReference>
<dbReference type="PANTHER" id="PTHR46889:SF4">
    <property type="entry name" value="TRANSPOSASE INSO FOR INSERTION SEQUENCE ELEMENT IS911B-RELATED"/>
    <property type="match status" value="1"/>
</dbReference>
<evidence type="ECO:0000256" key="1">
    <source>
        <dbReference type="ARBA" id="ARBA00002286"/>
    </source>
</evidence>
<evidence type="ECO:0000259" key="3">
    <source>
        <dbReference type="PROSITE" id="PS50994"/>
    </source>
</evidence>
<evidence type="ECO:0000256" key="2">
    <source>
        <dbReference type="SAM" id="MobiDB-lite"/>
    </source>
</evidence>
<feature type="domain" description="Integrase catalytic" evidence="3">
    <location>
        <begin position="102"/>
        <end position="265"/>
    </location>
</feature>
<dbReference type="InterPro" id="IPR025948">
    <property type="entry name" value="HTH-like_dom"/>
</dbReference>
<evidence type="ECO:0000313" key="4">
    <source>
        <dbReference type="EMBL" id="GCF11205.1"/>
    </source>
</evidence>
<dbReference type="Gene3D" id="3.30.420.10">
    <property type="entry name" value="Ribonuclease H-like superfamily/Ribonuclease H"/>
    <property type="match status" value="1"/>
</dbReference>
<comment type="caution">
    <text evidence="4">The sequence shown here is derived from an EMBL/GenBank/DDBJ whole genome shotgun (WGS) entry which is preliminary data.</text>
</comment>
<evidence type="ECO:0000313" key="5">
    <source>
        <dbReference type="Proteomes" id="UP000322530"/>
    </source>
</evidence>
<dbReference type="EMBL" id="BIXY01000098">
    <property type="protein sequence ID" value="GCF11205.1"/>
    <property type="molecule type" value="Genomic_DNA"/>
</dbReference>
<dbReference type="InterPro" id="IPR048020">
    <property type="entry name" value="Transpos_IS3"/>
</dbReference>
<dbReference type="GO" id="GO:0015074">
    <property type="term" value="P:DNA integration"/>
    <property type="evidence" value="ECO:0007669"/>
    <property type="project" value="InterPro"/>
</dbReference>
<dbReference type="InterPro" id="IPR001584">
    <property type="entry name" value="Integrase_cat-core"/>
</dbReference>
<dbReference type="NCBIfam" id="NF033516">
    <property type="entry name" value="transpos_IS3"/>
    <property type="match status" value="1"/>
</dbReference>
<dbReference type="InterPro" id="IPR050900">
    <property type="entry name" value="Transposase_IS3/IS150/IS904"/>
</dbReference>
<organism evidence="4 5">
    <name type="scientific">Dictyobacter arantiisoli</name>
    <dbReference type="NCBI Taxonomy" id="2014874"/>
    <lineage>
        <taxon>Bacteria</taxon>
        <taxon>Bacillati</taxon>
        <taxon>Chloroflexota</taxon>
        <taxon>Ktedonobacteria</taxon>
        <taxon>Ktedonobacterales</taxon>
        <taxon>Dictyobacteraceae</taxon>
        <taxon>Dictyobacter</taxon>
    </lineage>
</organism>
<reference evidence="4 5" key="1">
    <citation type="submission" date="2019-01" db="EMBL/GenBank/DDBJ databases">
        <title>Draft genome sequence of Dictyobacter sp. Uno17.</title>
        <authorList>
            <person name="Wang C.M."/>
            <person name="Zheng Y."/>
            <person name="Sakai Y."/>
            <person name="Abe K."/>
            <person name="Yokota A."/>
            <person name="Yabe S."/>
        </authorList>
    </citation>
    <scope>NUCLEOTIDE SEQUENCE [LARGE SCALE GENOMIC DNA]</scope>
    <source>
        <strain evidence="4 5">Uno17</strain>
    </source>
</reference>
<protein>
    <submittedName>
        <fullName evidence="4">Transposase</fullName>
    </submittedName>
</protein>
<dbReference type="Pfam" id="PF13276">
    <property type="entry name" value="HTH_21"/>
    <property type="match status" value="1"/>
</dbReference>
<feature type="region of interest" description="Disordered" evidence="2">
    <location>
        <begin position="71"/>
        <end position="92"/>
    </location>
</feature>
<gene>
    <name evidence="4" type="ORF">KDI_47690</name>
</gene>
<dbReference type="Proteomes" id="UP000322530">
    <property type="component" value="Unassembled WGS sequence"/>
</dbReference>